<organism evidence="1 2">
    <name type="scientific">Treponema pedis str. T A4</name>
    <dbReference type="NCBI Taxonomy" id="1291379"/>
    <lineage>
        <taxon>Bacteria</taxon>
        <taxon>Pseudomonadati</taxon>
        <taxon>Spirochaetota</taxon>
        <taxon>Spirochaetia</taxon>
        <taxon>Spirochaetales</taxon>
        <taxon>Treponemataceae</taxon>
        <taxon>Treponema</taxon>
    </lineage>
</organism>
<dbReference type="GO" id="GO:0006355">
    <property type="term" value="P:regulation of DNA-templated transcription"/>
    <property type="evidence" value="ECO:0007669"/>
    <property type="project" value="InterPro"/>
</dbReference>
<reference evidence="1 2" key="1">
    <citation type="journal article" date="2013" name="PLoS ONE">
        <title>Genome-Wide Relatedness of Treponema pedis, from Gingiva and Necrotic Skin Lesions of Pigs, with the Human Oral Pathogen Treponema denticola.</title>
        <authorList>
            <person name="Svartstrom O."/>
            <person name="Mushtaq M."/>
            <person name="Pringle M."/>
            <person name="Segerman B."/>
        </authorList>
    </citation>
    <scope>NUCLEOTIDE SEQUENCE [LARGE SCALE GENOMIC DNA]</scope>
    <source>
        <strain evidence="1">T A4</strain>
    </source>
</reference>
<protein>
    <submittedName>
        <fullName evidence="1">Uncharacterized protein</fullName>
    </submittedName>
</protein>
<dbReference type="Gene3D" id="1.10.10.10">
    <property type="entry name" value="Winged helix-like DNA-binding domain superfamily/Winged helix DNA-binding domain"/>
    <property type="match status" value="1"/>
</dbReference>
<sequence>MVKVLLFDRKVKTLIFLCKKLEKFGLKTTAAENGSKFLAALAVKKFNAIIISKKELKHYNCTEKTLLKRLKRNLVVCSYIPDKVNCIKKIKMVSPKLYEPNVKIQMTKNSLKKFFLTLKRNKNFILTSEFIYKLPKKSAILLRQLVLNKKDGITDEEISYLFWGNKLPDKKHCIYNHIYNLKKSLKTEFKDTYTIYKDNDRYRLVNLKEIT</sequence>
<accession>S5ZZC6</accession>
<dbReference type="GO" id="GO:0003677">
    <property type="term" value="F:DNA binding"/>
    <property type="evidence" value="ECO:0007669"/>
    <property type="project" value="InterPro"/>
</dbReference>
<dbReference type="InterPro" id="IPR016032">
    <property type="entry name" value="Sig_transdc_resp-reg_C-effctor"/>
</dbReference>
<keyword evidence="2" id="KW-1185">Reference proteome</keyword>
<dbReference type="PATRIC" id="fig|1291379.3.peg.1090"/>
<evidence type="ECO:0000313" key="1">
    <source>
        <dbReference type="EMBL" id="AGT43588.1"/>
    </source>
</evidence>
<dbReference type="GeneID" id="301089713"/>
<dbReference type="SUPFAM" id="SSF46894">
    <property type="entry name" value="C-terminal effector domain of the bipartite response regulators"/>
    <property type="match status" value="1"/>
</dbReference>
<dbReference type="HOGENOM" id="CLU_1348429_0_0_12"/>
<evidence type="ECO:0000313" key="2">
    <source>
        <dbReference type="Proteomes" id="UP000015620"/>
    </source>
</evidence>
<dbReference type="KEGG" id="tped:TPE_1092"/>
<dbReference type="RefSeq" id="WP_020964888.1">
    <property type="nucleotide sequence ID" value="NC_022097.1"/>
</dbReference>
<proteinExistence type="predicted"/>
<dbReference type="InterPro" id="IPR036388">
    <property type="entry name" value="WH-like_DNA-bd_sf"/>
</dbReference>
<dbReference type="EMBL" id="CP004120">
    <property type="protein sequence ID" value="AGT43588.1"/>
    <property type="molecule type" value="Genomic_DNA"/>
</dbReference>
<dbReference type="AlphaFoldDB" id="S5ZZC6"/>
<name>S5ZZC6_9SPIR</name>
<dbReference type="OrthoDB" id="285675at2"/>
<gene>
    <name evidence="1" type="ORF">TPE_1092</name>
</gene>
<dbReference type="Proteomes" id="UP000015620">
    <property type="component" value="Chromosome"/>
</dbReference>